<dbReference type="GO" id="GO:0003677">
    <property type="term" value="F:DNA binding"/>
    <property type="evidence" value="ECO:0007669"/>
    <property type="project" value="UniProtKB-KW"/>
</dbReference>
<organism evidence="7 8">
    <name type="scientific">Cupriavidus necator</name>
    <name type="common">Alcaligenes eutrophus</name>
    <name type="synonym">Ralstonia eutropha</name>
    <dbReference type="NCBI Taxonomy" id="106590"/>
    <lineage>
        <taxon>Bacteria</taxon>
        <taxon>Pseudomonadati</taxon>
        <taxon>Pseudomonadota</taxon>
        <taxon>Betaproteobacteria</taxon>
        <taxon>Burkholderiales</taxon>
        <taxon>Burkholderiaceae</taxon>
        <taxon>Cupriavidus</taxon>
    </lineage>
</organism>
<evidence type="ECO:0000256" key="1">
    <source>
        <dbReference type="ARBA" id="ARBA00009402"/>
    </source>
</evidence>
<dbReference type="Pfam" id="PF13700">
    <property type="entry name" value="DUF4158"/>
    <property type="match status" value="1"/>
</dbReference>
<evidence type="ECO:0000313" key="7">
    <source>
        <dbReference type="EMBL" id="RCJ10486.1"/>
    </source>
</evidence>
<name>A0A367PTU9_CUPNE</name>
<dbReference type="Pfam" id="PF01526">
    <property type="entry name" value="DDE_Tnp_Tn3"/>
    <property type="match status" value="1"/>
</dbReference>
<comment type="caution">
    <text evidence="7">The sequence shown here is derived from an EMBL/GenBank/DDBJ whole genome shotgun (WGS) entry which is preliminary data.</text>
</comment>
<evidence type="ECO:0000259" key="6">
    <source>
        <dbReference type="Pfam" id="PF13700"/>
    </source>
</evidence>
<keyword evidence="4" id="KW-0233">DNA recombination</keyword>
<dbReference type="InterPro" id="IPR002513">
    <property type="entry name" value="Tn3_Tnp_DDE_dom"/>
</dbReference>
<dbReference type="EMBL" id="QDHA01000001">
    <property type="protein sequence ID" value="RCJ10486.1"/>
    <property type="molecule type" value="Genomic_DNA"/>
</dbReference>
<proteinExistence type="inferred from homology"/>
<evidence type="ECO:0000313" key="8">
    <source>
        <dbReference type="Proteomes" id="UP000253501"/>
    </source>
</evidence>
<dbReference type="InterPro" id="IPR047653">
    <property type="entry name" value="Tn3-like_transpos"/>
</dbReference>
<dbReference type="InterPro" id="IPR025296">
    <property type="entry name" value="DUF4158"/>
</dbReference>
<dbReference type="NCBIfam" id="NF033527">
    <property type="entry name" value="transpos_Tn3"/>
    <property type="match status" value="1"/>
</dbReference>
<reference evidence="7 8" key="1">
    <citation type="submission" date="2018-04" db="EMBL/GenBank/DDBJ databases">
        <title>Cupriavidus necator CR12 genome sequencing and assembly.</title>
        <authorList>
            <person name="Ben Fekih I."/>
            <person name="Mazhar H.S."/>
            <person name="Bello S.K."/>
            <person name="Rensing C."/>
        </authorList>
    </citation>
    <scope>NUCLEOTIDE SEQUENCE [LARGE SCALE GENOMIC DNA]</scope>
    <source>
        <strain evidence="7 8">CR12</strain>
    </source>
</reference>
<evidence type="ECO:0000256" key="4">
    <source>
        <dbReference type="ARBA" id="ARBA00023172"/>
    </source>
</evidence>
<dbReference type="RefSeq" id="WP_114130219.1">
    <property type="nucleotide sequence ID" value="NZ_CP068436.1"/>
</dbReference>
<evidence type="ECO:0000256" key="2">
    <source>
        <dbReference type="ARBA" id="ARBA00022578"/>
    </source>
</evidence>
<dbReference type="GO" id="GO:0006313">
    <property type="term" value="P:DNA transposition"/>
    <property type="evidence" value="ECO:0007669"/>
    <property type="project" value="InterPro"/>
</dbReference>
<feature type="domain" description="Tn3 transposase DDE" evidence="5">
    <location>
        <begin position="585"/>
        <end position="971"/>
    </location>
</feature>
<dbReference type="AlphaFoldDB" id="A0A367PTU9"/>
<keyword evidence="3" id="KW-0238">DNA-binding</keyword>
<comment type="similarity">
    <text evidence="1">Belongs to the transposase 7 family.</text>
</comment>
<sequence>MPSIHDTAYPALPAELTAAELEAAFTPTPTEIRFARSQSRRTSTTVLILVQLKLLQRLGYFPMLAEVPPIVIDHVRAALRASALPRATVKRYDASGTRSRHQKLLRGYLHIRPVEANTLKWLEALATEAAHTKVELPDIINVLIEELIRLRCELPPLASLHRMATQARSRCNEAIYRAIADALDDSQIARIEALFNGQGEQSGWDQLKREPKRPAAREIASFLKHIQALRSLADGLPQAPALLSVSKRTQLVTEARALDIAELKSLKPAKRLTLAVLFIHAQLQKALDDVAEIFIKVMRKLEGLARTRLQQYQLAHADSLEDLVSQFRDVLQVLEDDGIAEIFRLDKVREVLGNDAAATLARCNEHIAYAGNFDLPFMLAPYRQQRSLLFQCLEVLPLKSSSQDKTVLVALAWIQGFRTSHREHLHLTDNDLLNLPLDWLPAKWEKAIFPDGRSSRLLHRRYFELCVFDQVMRELSSGDLYVEGSDRFDDFRLHQVSEEVFERELPHYCEIVGLPTDGENFVRTRSDRLSTALDEADANFPENDGIEFGEQGLIIHRPGKAPDAPNMMLIDQAITASMPQISILDVLTETEQWLNLHRLFGPLSGFDAKIDDPRKRVICTLFCYGCNLGPSQTARSVKGLSRKQIAWLNLHHVTEERLDKAIVKVINAYNQFALPKYWGSGKRASADGTKWTLYEQNLLSEYHIRYGGYGGIGYYHVSDMYIALFSNFIPCGVHEAVYILDGLIKNGSEIQPHTIHGDTQAQSGPVFGLSFLLGINLMPRMRNIKDLVLYKADRRRRYDHIERLCRRSIDWDLIQRHYPDMMRVAVSIKAGKMTPSTILRRLGSESTKNKLYFAFRELGRVIRTLFLLKYLIDPELRRTIHAATNKSEQFNDFAQWLMFGGDGVIAENLRHEQRKVIKYNQLVANMVILHNVQWMSRKLKDLQERGHPVNADVLKALSPYRREHINRFGDYLLDLQRRVPPLDPSIDFVFKSAA</sequence>
<feature type="domain" description="DUF4158" evidence="6">
    <location>
        <begin position="6"/>
        <end position="167"/>
    </location>
</feature>
<evidence type="ECO:0000256" key="3">
    <source>
        <dbReference type="ARBA" id="ARBA00023125"/>
    </source>
</evidence>
<protein>
    <submittedName>
        <fullName evidence="7">Tn3 family transposase</fullName>
    </submittedName>
</protein>
<gene>
    <name evidence="7" type="ORF">DDK22_00570</name>
</gene>
<accession>A0A367PTU9</accession>
<dbReference type="Proteomes" id="UP000253501">
    <property type="component" value="Unassembled WGS sequence"/>
</dbReference>
<dbReference type="GO" id="GO:0004803">
    <property type="term" value="F:transposase activity"/>
    <property type="evidence" value="ECO:0007669"/>
    <property type="project" value="InterPro"/>
</dbReference>
<keyword evidence="2" id="KW-0815">Transposition</keyword>
<evidence type="ECO:0000259" key="5">
    <source>
        <dbReference type="Pfam" id="PF01526"/>
    </source>
</evidence>